<protein>
    <submittedName>
        <fullName evidence="9">Cohesin loading factor</fullName>
    </submittedName>
</protein>
<dbReference type="OrthoDB" id="5565328at2759"/>
<dbReference type="AlphaFoldDB" id="A0A9P8C4X9"/>
<evidence type="ECO:0000256" key="5">
    <source>
        <dbReference type="ARBA" id="ARBA00022829"/>
    </source>
</evidence>
<proteinExistence type="inferred from homology"/>
<dbReference type="EMBL" id="MU251547">
    <property type="protein sequence ID" value="KAG9232471.1"/>
    <property type="molecule type" value="Genomic_DNA"/>
</dbReference>
<dbReference type="GO" id="GO:0051301">
    <property type="term" value="P:cell division"/>
    <property type="evidence" value="ECO:0007669"/>
    <property type="project" value="UniProtKB-KW"/>
</dbReference>
<sequence>MPQQNYFSPTSFQKQPPPQQPQYLHPAQLFQQPPAQHDRKISFPASTNAMRSPSNPQQGQASLLIALAEEYFDAAHSLGQMASASMTLQNVDSYERLIATGLTCLDSVLKNGKMAPRLEANVRLRYAGVLHEETTNTTEAETVLGKGIGICERNSYGDIKYSMQYLLAQVMAQKSPKSAMKTLDGYIADSELLGHYSWAYAFRFLRVNYALESGTSADLHAAVQTLQKISDLASRQGEDAIHLTASLVEAVAHLRSTAPDSAEFVQRAIAAARTHQLNVGSQIPQLNCLTQIVDVISSIQLGDSRQMNAKFENMRQIMVQISKDPTWTSSNDILLIPINGMRANNHTVSGDTRAVLGFGCDGRDHLTMSFMGKTDAIAIFHMLSGVVLLNMSPIPSRALALLKDALHKLTAANQSPKTSPDLLSASAAKKLWRGQLMCYCQLYMAFWAAGVYKWGEVKSNLDQFISTAGDFGITLTGPLLIISTYLRGVYYQGVGHLDTALKVFQNPIFTLPQPSTNMSVPSLREQDFSILAALSTLSIMHENHRQNADINAEIMAKLVPLCKQHPSREILAIFNIVRAAIHSDPPTPLVQKSEYIGAAIAAAQQVGNSFLISIVLSSMNARFFANVIGEQAEKSARAATIQAQRSGSELWTSVAEGHLARCLTGQGKKVDAENSWASAVKHAELASRSE</sequence>
<gene>
    <name evidence="9" type="ORF">BJ875DRAFT_505993</name>
</gene>
<organism evidence="9 10">
    <name type="scientific">Amylocarpus encephaloides</name>
    <dbReference type="NCBI Taxonomy" id="45428"/>
    <lineage>
        <taxon>Eukaryota</taxon>
        <taxon>Fungi</taxon>
        <taxon>Dikarya</taxon>
        <taxon>Ascomycota</taxon>
        <taxon>Pezizomycotina</taxon>
        <taxon>Leotiomycetes</taxon>
        <taxon>Helotiales</taxon>
        <taxon>Helotiales incertae sedis</taxon>
        <taxon>Amylocarpus</taxon>
    </lineage>
</organism>
<dbReference type="Pfam" id="PF10345">
    <property type="entry name" value="Cohesin_load"/>
    <property type="match status" value="1"/>
</dbReference>
<evidence type="ECO:0000256" key="7">
    <source>
        <dbReference type="ARBA" id="ARBA00023306"/>
    </source>
</evidence>
<evidence type="ECO:0000256" key="4">
    <source>
        <dbReference type="ARBA" id="ARBA00022776"/>
    </source>
</evidence>
<name>A0A9P8C4X9_9HELO</name>
<dbReference type="GO" id="GO:0005634">
    <property type="term" value="C:nucleus"/>
    <property type="evidence" value="ECO:0007669"/>
    <property type="project" value="UniProtKB-SubCell"/>
</dbReference>
<keyword evidence="7" id="KW-0131">Cell cycle</keyword>
<evidence type="ECO:0000256" key="3">
    <source>
        <dbReference type="ARBA" id="ARBA00022618"/>
    </source>
</evidence>
<evidence type="ECO:0000256" key="8">
    <source>
        <dbReference type="SAM" id="MobiDB-lite"/>
    </source>
</evidence>
<keyword evidence="4" id="KW-0498">Mitosis</keyword>
<comment type="similarity">
    <text evidence="2">Belongs to the SCC4/mau-2 family.</text>
</comment>
<keyword evidence="3" id="KW-0132">Cell division</keyword>
<dbReference type="PANTHER" id="PTHR21394">
    <property type="entry name" value="MAU2 CHROMATID COHESION FACTOR HOMOLOG"/>
    <property type="match status" value="1"/>
</dbReference>
<dbReference type="GO" id="GO:0007064">
    <property type="term" value="P:mitotic sister chromatid cohesion"/>
    <property type="evidence" value="ECO:0007669"/>
    <property type="project" value="InterPro"/>
</dbReference>
<keyword evidence="6" id="KW-0539">Nucleus</keyword>
<evidence type="ECO:0000256" key="1">
    <source>
        <dbReference type="ARBA" id="ARBA00004123"/>
    </source>
</evidence>
<dbReference type="InterPro" id="IPR019440">
    <property type="entry name" value="MAU2"/>
</dbReference>
<keyword evidence="5" id="KW-0159">Chromosome partition</keyword>
<comment type="caution">
    <text evidence="9">The sequence shown here is derived from an EMBL/GenBank/DDBJ whole genome shotgun (WGS) entry which is preliminary data.</text>
</comment>
<accession>A0A9P8C4X9</accession>
<reference evidence="9" key="1">
    <citation type="journal article" date="2021" name="IMA Fungus">
        <title>Genomic characterization of three marine fungi, including Emericellopsis atlantica sp. nov. with signatures of a generalist lifestyle and marine biomass degradation.</title>
        <authorList>
            <person name="Hagestad O.C."/>
            <person name="Hou L."/>
            <person name="Andersen J.H."/>
            <person name="Hansen E.H."/>
            <person name="Altermark B."/>
            <person name="Li C."/>
            <person name="Kuhnert E."/>
            <person name="Cox R.J."/>
            <person name="Crous P.W."/>
            <person name="Spatafora J.W."/>
            <person name="Lail K."/>
            <person name="Amirebrahimi M."/>
            <person name="Lipzen A."/>
            <person name="Pangilinan J."/>
            <person name="Andreopoulos W."/>
            <person name="Hayes R.D."/>
            <person name="Ng V."/>
            <person name="Grigoriev I.V."/>
            <person name="Jackson S.A."/>
            <person name="Sutton T.D.S."/>
            <person name="Dobson A.D.W."/>
            <person name="Rama T."/>
        </authorList>
    </citation>
    <scope>NUCLEOTIDE SEQUENCE</scope>
    <source>
        <strain evidence="9">TRa018bII</strain>
    </source>
</reference>
<feature type="region of interest" description="Disordered" evidence="8">
    <location>
        <begin position="1"/>
        <end position="24"/>
    </location>
</feature>
<comment type="subcellular location">
    <subcellularLocation>
        <location evidence="1">Nucleus</location>
    </subcellularLocation>
</comment>
<evidence type="ECO:0000313" key="9">
    <source>
        <dbReference type="EMBL" id="KAG9232471.1"/>
    </source>
</evidence>
<dbReference type="Proteomes" id="UP000824998">
    <property type="component" value="Unassembled WGS sequence"/>
</dbReference>
<keyword evidence="10" id="KW-1185">Reference proteome</keyword>
<evidence type="ECO:0000313" key="10">
    <source>
        <dbReference type="Proteomes" id="UP000824998"/>
    </source>
</evidence>
<evidence type="ECO:0000256" key="6">
    <source>
        <dbReference type="ARBA" id="ARBA00023242"/>
    </source>
</evidence>
<evidence type="ECO:0000256" key="2">
    <source>
        <dbReference type="ARBA" id="ARBA00008585"/>
    </source>
</evidence>
<dbReference type="GO" id="GO:0007059">
    <property type="term" value="P:chromosome segregation"/>
    <property type="evidence" value="ECO:0007669"/>
    <property type="project" value="UniProtKB-KW"/>
</dbReference>